<accession>A0A420NUD3</accession>
<dbReference type="VEuPathDB" id="FungiDB:FOXG_14987"/>
<dbReference type="VEuPathDB" id="FungiDB:FOMG_18919"/>
<gene>
    <name evidence="1" type="ORF">BFJ68_g17395</name>
</gene>
<proteinExistence type="predicted"/>
<sequence>MKSRIGFALDSSTETSFGTREEYRISWKLFMTVDPSTSNPRGPHRPFWVLPTAHVNEFMRWEFNRWLSAIEFVRARASRRDANWEDHQRNMIMVTILLRSLKASVNCHHVAKRSQMFKGTYRNRQGKPLRGLDFESSMRQTGLAWLPPDLFNWPDFHLHDDLVASTTFTFNGLQGVFRNWKGVEAVSREYCKARELVDHLRTSEPGAHPNILDRMRKMIYRHFALQVIRQTCSTNPTLGLGPGSEHESAWEGYQGLSHEIIHALTGEPPFLSFTRKGPHKLGKAYHDRVQGLFDWDDGIARTLWDHCYYRQLARRYYASIETHLGAADAQSWKSSLGKHALPHFWIIPHYNMHSLFTRLPKGPNQLNPVRPFISGIHQWRKWEEDMDLCREDRWLLGGNVYMSGFPVSLLPEEAAGAETDTDEASLQTFSIDFGYSIPFTEVPRTIKEGLDFTRQIYASGNQKVLAHYEHAHGCLEKALGDPLCDLLLMIVLTFTSSTDTPALPQNKSNFEPGPRRNGQLLAVTLMTRMLWFLYPQWFPWDRDDGMILCVSEMIKKMGKVVLLSDTMTMLTGSLEHRGITNRVLCKLGWVVRSARYKYRENPRNYELDLRPDEELIELRTELLSLMDDPAAFISLVFDTQDDIWVERCLKIIRQTQHITE</sequence>
<evidence type="ECO:0000313" key="2">
    <source>
        <dbReference type="Proteomes" id="UP000285860"/>
    </source>
</evidence>
<evidence type="ECO:0000313" key="1">
    <source>
        <dbReference type="EMBL" id="RKK83893.1"/>
    </source>
</evidence>
<comment type="caution">
    <text evidence="1">The sequence shown here is derived from an EMBL/GenBank/DDBJ whole genome shotgun (WGS) entry which is preliminary data.</text>
</comment>
<organism evidence="1 2">
    <name type="scientific">Fusarium oxysporum</name>
    <name type="common">Fusarium vascular wilt</name>
    <dbReference type="NCBI Taxonomy" id="5507"/>
    <lineage>
        <taxon>Eukaryota</taxon>
        <taxon>Fungi</taxon>
        <taxon>Dikarya</taxon>
        <taxon>Ascomycota</taxon>
        <taxon>Pezizomycotina</taxon>
        <taxon>Sordariomycetes</taxon>
        <taxon>Hypocreomycetidae</taxon>
        <taxon>Hypocreales</taxon>
        <taxon>Nectriaceae</taxon>
        <taxon>Fusarium</taxon>
        <taxon>Fusarium oxysporum species complex</taxon>
    </lineage>
</organism>
<dbReference type="VEuPathDB" id="FungiDB:FOZG_17464"/>
<protein>
    <submittedName>
        <fullName evidence="1">Uncharacterized protein</fullName>
    </submittedName>
</protein>
<dbReference type="AlphaFoldDB" id="A0A420NUD3"/>
<reference evidence="1 2" key="1">
    <citation type="journal article" date="2018" name="Sci. Rep.">
        <title>Characterisation of pathogen-specific regions and novel effector candidates in Fusarium oxysporum f. sp. cepae.</title>
        <authorList>
            <person name="Armitage A.D."/>
            <person name="Taylor A."/>
            <person name="Sobczyk M.K."/>
            <person name="Baxter L."/>
            <person name="Greenfield B.P."/>
            <person name="Bates H.J."/>
            <person name="Wilson F."/>
            <person name="Jackson A.C."/>
            <person name="Ott S."/>
            <person name="Harrison R.J."/>
            <person name="Clarkson J.P."/>
        </authorList>
    </citation>
    <scope>NUCLEOTIDE SEQUENCE [LARGE SCALE GENOMIC DNA]</scope>
    <source>
        <strain evidence="1 2">Fo_A28</strain>
    </source>
</reference>
<dbReference type="EMBL" id="MRCY01000536">
    <property type="protein sequence ID" value="RKK83893.1"/>
    <property type="molecule type" value="Genomic_DNA"/>
</dbReference>
<name>A0A420NUD3_FUSOX</name>
<dbReference type="Proteomes" id="UP000285860">
    <property type="component" value="Unassembled WGS sequence"/>
</dbReference>